<dbReference type="PANTHER" id="PTHR46060">
    <property type="entry name" value="MARINER MOS1 TRANSPOSASE-LIKE PROTEIN"/>
    <property type="match status" value="1"/>
</dbReference>
<dbReference type="Pfam" id="PF01359">
    <property type="entry name" value="Transposase_1"/>
    <property type="match status" value="1"/>
</dbReference>
<dbReference type="GO" id="GO:0003676">
    <property type="term" value="F:nucleic acid binding"/>
    <property type="evidence" value="ECO:0007669"/>
    <property type="project" value="InterPro"/>
</dbReference>
<dbReference type="InterPro" id="IPR036397">
    <property type="entry name" value="RNaseH_sf"/>
</dbReference>
<reference evidence="1 2" key="1">
    <citation type="submission" date="2014-03" db="EMBL/GenBank/DDBJ databases">
        <title>Draft genome of the hookworm Oesophagostomum dentatum.</title>
        <authorList>
            <person name="Mitreva M."/>
        </authorList>
    </citation>
    <scope>NUCLEOTIDE SEQUENCE [LARGE SCALE GENOMIC DNA]</scope>
    <source>
        <strain evidence="1 2">OD-Hann</strain>
    </source>
</reference>
<protein>
    <submittedName>
        <fullName evidence="1">Transposase</fullName>
    </submittedName>
</protein>
<name>A0A0B1S9Q9_OESDE</name>
<dbReference type="EMBL" id="KN587396">
    <property type="protein sequence ID" value="KHJ81629.1"/>
    <property type="molecule type" value="Genomic_DNA"/>
</dbReference>
<evidence type="ECO:0000313" key="2">
    <source>
        <dbReference type="Proteomes" id="UP000053660"/>
    </source>
</evidence>
<dbReference type="InterPro" id="IPR052709">
    <property type="entry name" value="Transposase-MT_Hybrid"/>
</dbReference>
<dbReference type="InterPro" id="IPR001888">
    <property type="entry name" value="Transposase_1"/>
</dbReference>
<gene>
    <name evidence="1" type="ORF">OESDEN_18683</name>
</gene>
<dbReference type="Gene3D" id="3.30.420.10">
    <property type="entry name" value="Ribonuclease H-like superfamily/Ribonuclease H"/>
    <property type="match status" value="1"/>
</dbReference>
<dbReference type="AlphaFoldDB" id="A0A0B1S9Q9"/>
<proteinExistence type="predicted"/>
<dbReference type="Proteomes" id="UP000053660">
    <property type="component" value="Unassembled WGS sequence"/>
</dbReference>
<evidence type="ECO:0000313" key="1">
    <source>
        <dbReference type="EMBL" id="KHJ81629.1"/>
    </source>
</evidence>
<sequence length="184" mass="21774">MRSGRSTNYHHSWNWLKPGDSEVPTPKIDPYAKKVLLHVWWCTTGPTHPLPPNTTVTADLYCRQLDNLAAKLRKNLRKKMERVFFLHDNARPHVASRRVRRYVTSAGQPYPPLRYSPDMAPPDYLFRSLSHFLDGRQFEDDEELRSGLQNFFNEKSPEFYWNCIYDLPMRWQHIVDHDGAYIVD</sequence>
<organism evidence="1 2">
    <name type="scientific">Oesophagostomum dentatum</name>
    <name type="common">Nodular worm</name>
    <dbReference type="NCBI Taxonomy" id="61180"/>
    <lineage>
        <taxon>Eukaryota</taxon>
        <taxon>Metazoa</taxon>
        <taxon>Ecdysozoa</taxon>
        <taxon>Nematoda</taxon>
        <taxon>Chromadorea</taxon>
        <taxon>Rhabditida</taxon>
        <taxon>Rhabditina</taxon>
        <taxon>Rhabditomorpha</taxon>
        <taxon>Strongyloidea</taxon>
        <taxon>Strongylidae</taxon>
        <taxon>Oesophagostomum</taxon>
    </lineage>
</organism>
<accession>A0A0B1S9Q9</accession>
<dbReference type="PANTHER" id="PTHR46060:SF1">
    <property type="entry name" value="MARINER MOS1 TRANSPOSASE-LIKE PROTEIN"/>
    <property type="match status" value="1"/>
</dbReference>
<keyword evidence="2" id="KW-1185">Reference proteome</keyword>
<dbReference type="OrthoDB" id="9970333at2759"/>